<dbReference type="Gene3D" id="3.40.470.10">
    <property type="entry name" value="Uracil-DNA glycosylase-like domain"/>
    <property type="match status" value="1"/>
</dbReference>
<evidence type="ECO:0000259" key="1">
    <source>
        <dbReference type="SMART" id="SM00986"/>
    </source>
</evidence>
<keyword evidence="3" id="KW-1185">Reference proteome</keyword>
<evidence type="ECO:0000313" key="3">
    <source>
        <dbReference type="Proteomes" id="UP000188993"/>
    </source>
</evidence>
<feature type="domain" description="Uracil-DNA glycosylase-like" evidence="1">
    <location>
        <begin position="29"/>
        <end position="186"/>
    </location>
</feature>
<dbReference type="PANTHER" id="PTHR42160">
    <property type="entry name" value="URACIL-DNA GLYCOSYLASE SUPERFAMILY PROTEIN"/>
    <property type="match status" value="1"/>
</dbReference>
<sequence>MDSFYEEIKEKIMRDPENAFYTEKGIEPLFSAPKAAKIAVVGQAPGIRAQTSMKYWNDPSGVRLRKWMGVTDQEFYETDYFTVLPMDFYYPGKAKTGDLPPRKDFAAKWHPLILAGLPNVELIILVGSYAQNYYLKGVKGRNLTETVENYQAFLPDYFPIVHPSPLNGRWLKVNPWFQEEVVPVLQNKVDTIIRSN</sequence>
<dbReference type="PANTHER" id="PTHR42160:SF1">
    <property type="entry name" value="URACIL-DNA GLYCOSYLASE SUPERFAMILY PROTEIN"/>
    <property type="match status" value="1"/>
</dbReference>
<dbReference type="OrthoDB" id="9789139at2"/>
<dbReference type="CDD" id="cd10033">
    <property type="entry name" value="UDG_like"/>
    <property type="match status" value="1"/>
</dbReference>
<dbReference type="Pfam" id="PF03167">
    <property type="entry name" value="UDG"/>
    <property type="match status" value="1"/>
</dbReference>
<dbReference type="InterPro" id="IPR036895">
    <property type="entry name" value="Uracil-DNA_glycosylase-like_sf"/>
</dbReference>
<dbReference type="SMART" id="SM00986">
    <property type="entry name" value="UDG"/>
    <property type="match status" value="1"/>
</dbReference>
<dbReference type="SMART" id="SM00987">
    <property type="entry name" value="UreE_C"/>
    <property type="match status" value="1"/>
</dbReference>
<dbReference type="AlphaFoldDB" id="A0A1S6IM08"/>
<protein>
    <recommendedName>
        <fullName evidence="1">Uracil-DNA glycosylase-like domain-containing protein</fullName>
    </recommendedName>
</protein>
<dbReference type="InterPro" id="IPR005122">
    <property type="entry name" value="Uracil-DNA_glycosylase-like"/>
</dbReference>
<dbReference type="KEGG" id="jda:BW727_100156"/>
<accession>A0A1S6IM08</accession>
<dbReference type="SUPFAM" id="SSF52141">
    <property type="entry name" value="Uracil-DNA glycosylase-like"/>
    <property type="match status" value="1"/>
</dbReference>
<dbReference type="EMBL" id="CP019728">
    <property type="protein sequence ID" value="AQS52566.1"/>
    <property type="molecule type" value="Genomic_DNA"/>
</dbReference>
<organism evidence="2 3">
    <name type="scientific">Jeotgalibaca dankookensis</name>
    <dbReference type="NCBI Taxonomy" id="708126"/>
    <lineage>
        <taxon>Bacteria</taxon>
        <taxon>Bacillati</taxon>
        <taxon>Bacillota</taxon>
        <taxon>Bacilli</taxon>
        <taxon>Lactobacillales</taxon>
        <taxon>Carnobacteriaceae</taxon>
        <taxon>Jeotgalibaca</taxon>
    </lineage>
</organism>
<dbReference type="STRING" id="708126.BW727_100156"/>
<proteinExistence type="predicted"/>
<gene>
    <name evidence="2" type="ORF">BW727_100156</name>
</gene>
<reference evidence="2 3" key="1">
    <citation type="journal article" date="2014" name="Int. J. Syst. Evol. Microbiol.">
        <title>Jeotgalibaca dankookensis gen. nov., sp. nov., a member of the family Carnobacteriaceae, isolated from seujeot (Korean traditional food).</title>
        <authorList>
            <person name="Lee D.G."/>
            <person name="Trujillo M.E."/>
            <person name="Kang H."/>
            <person name="Ahn T.Y."/>
        </authorList>
    </citation>
    <scope>NUCLEOTIDE SEQUENCE [LARGE SCALE GENOMIC DNA]</scope>
    <source>
        <strain evidence="2 3">EX-07</strain>
    </source>
</reference>
<name>A0A1S6IM08_9LACT</name>
<evidence type="ECO:0000313" key="2">
    <source>
        <dbReference type="EMBL" id="AQS52566.1"/>
    </source>
</evidence>
<dbReference type="InterPro" id="IPR047124">
    <property type="entry name" value="HI_0220.2"/>
</dbReference>
<dbReference type="RefSeq" id="WP_062467920.1">
    <property type="nucleotide sequence ID" value="NZ_BBYN01000005.1"/>
</dbReference>
<dbReference type="Proteomes" id="UP000188993">
    <property type="component" value="Chromosome"/>
</dbReference>